<feature type="region of interest" description="Disordered" evidence="1">
    <location>
        <begin position="556"/>
        <end position="575"/>
    </location>
</feature>
<feature type="signal peptide" evidence="2">
    <location>
        <begin position="1"/>
        <end position="21"/>
    </location>
</feature>
<keyword evidence="2" id="KW-0732">Signal</keyword>
<protein>
    <recommendedName>
        <fullName evidence="5">Ig-like domain-containing protein</fullName>
    </recommendedName>
</protein>
<accession>A0AAV9N3D3</accession>
<evidence type="ECO:0000256" key="1">
    <source>
        <dbReference type="SAM" id="MobiDB-lite"/>
    </source>
</evidence>
<sequence length="908" mass="95115">MFVAVRRLLLVAYLGAGFVGAWEPESTAIATVTPCPSPSQWKTPLPITVTAQYQPVSTCQSSSKVCVKNKCWVHYSYSTYGFVSTVIPCPVASPSSVSTITKTDQNVLVTRSSKTVTNTFVTSTVTRKWRKPITITSTTSAYTTIVKEWSAPYKNLSPFAIPGYKGSGICDQCRGPGGQKIQLLDVLECMHMFNKQTLCRRFPEVWVFESKATFSHTASAVCSTQTPVSAPGIYIFEFPQHVPPSTVPIPPRTATWKVDGKVITSTSTSTTTVVPGRAWTATITRTCARPTVINFEVIVTKVIKYTIPPFIFPNGPTGIEGPPPSTWSDWLLTPTTAASTPIYTSSGIGIFTNTSSGILPTSATSISILISSAIASTTSSFTQSTSLAIMTSSTVSVSSTAASVPITPTGSGFRLLVLQTPPGLVRRQDNAQYLSFDSNNNGIVVSSSGLSEDTLIFRANNDSLVVRNMYIGTPVLTNSKIQLSVDLPAGLRTWFFVGRLAQLQGSIGFCMDALGSITVYTEPDSCATPVFLALDLPSDSATSSTTIASSTTSVSTVSSSSTLPTSSTTSRSVPSSIFTRDGTTLLSIPVSSSVVISSTSSSFSVTESTSSTTITPRTLADSTSTVMPSSTVPISSATSPLSQTTSSVNSLSSPVTGSPASNSPPPSQSSSSTSIILSTEFSSIPTPFASSTPVLITSSGSTTSSGIGDTGGSLTSISTTPTAAGSSSLTTASETMSIVLTPSESQTSSSTSNTIVTTPIVDSPTTSVLSVITSSTTLTTPFPSDAFVLEVDLFAARKHRRAEVKTYMAFRVDNTVFLTEDKSSAAVFSVSGTLVRSLGMIVGSQSRQDSPLIKSSTPSGFYNWSFPNGIAQIQGAGGWCLLANVVYVVQDPSNCAQPLRVGAARGKS</sequence>
<dbReference type="Proteomes" id="UP001358417">
    <property type="component" value="Unassembled WGS sequence"/>
</dbReference>
<feature type="compositionally biased region" description="Low complexity" evidence="1">
    <location>
        <begin position="606"/>
        <end position="615"/>
    </location>
</feature>
<dbReference type="EMBL" id="JAVRRD010000025">
    <property type="protein sequence ID" value="KAK5047552.1"/>
    <property type="molecule type" value="Genomic_DNA"/>
</dbReference>
<feature type="region of interest" description="Disordered" evidence="1">
    <location>
        <begin position="699"/>
        <end position="729"/>
    </location>
</feature>
<proteinExistence type="predicted"/>
<evidence type="ECO:0000313" key="3">
    <source>
        <dbReference type="EMBL" id="KAK5047552.1"/>
    </source>
</evidence>
<feature type="region of interest" description="Disordered" evidence="1">
    <location>
        <begin position="606"/>
        <end position="674"/>
    </location>
</feature>
<feature type="compositionally biased region" description="Low complexity" evidence="1">
    <location>
        <begin position="622"/>
        <end position="661"/>
    </location>
</feature>
<gene>
    <name evidence="3" type="ORF">LTR84_006649</name>
</gene>
<name>A0AAV9N3D3_9EURO</name>
<evidence type="ECO:0008006" key="5">
    <source>
        <dbReference type="Google" id="ProtNLM"/>
    </source>
</evidence>
<dbReference type="RefSeq" id="XP_064703096.1">
    <property type="nucleotide sequence ID" value="XM_064850209.1"/>
</dbReference>
<organism evidence="3 4">
    <name type="scientific">Exophiala bonariae</name>
    <dbReference type="NCBI Taxonomy" id="1690606"/>
    <lineage>
        <taxon>Eukaryota</taxon>
        <taxon>Fungi</taxon>
        <taxon>Dikarya</taxon>
        <taxon>Ascomycota</taxon>
        <taxon>Pezizomycotina</taxon>
        <taxon>Eurotiomycetes</taxon>
        <taxon>Chaetothyriomycetidae</taxon>
        <taxon>Chaetothyriales</taxon>
        <taxon>Herpotrichiellaceae</taxon>
        <taxon>Exophiala</taxon>
    </lineage>
</organism>
<evidence type="ECO:0000256" key="2">
    <source>
        <dbReference type="SAM" id="SignalP"/>
    </source>
</evidence>
<comment type="caution">
    <text evidence="3">The sequence shown here is derived from an EMBL/GenBank/DDBJ whole genome shotgun (WGS) entry which is preliminary data.</text>
</comment>
<dbReference type="AlphaFoldDB" id="A0AAV9N3D3"/>
<keyword evidence="4" id="KW-1185">Reference proteome</keyword>
<feature type="chain" id="PRO_5043575216" description="Ig-like domain-containing protein" evidence="2">
    <location>
        <begin position="22"/>
        <end position="908"/>
    </location>
</feature>
<dbReference type="GeneID" id="89974820"/>
<evidence type="ECO:0000313" key="4">
    <source>
        <dbReference type="Proteomes" id="UP001358417"/>
    </source>
</evidence>
<reference evidence="3 4" key="1">
    <citation type="submission" date="2023-08" db="EMBL/GenBank/DDBJ databases">
        <title>Black Yeasts Isolated from many extreme environments.</title>
        <authorList>
            <person name="Coleine C."/>
            <person name="Stajich J.E."/>
            <person name="Selbmann L."/>
        </authorList>
    </citation>
    <scope>NUCLEOTIDE SEQUENCE [LARGE SCALE GENOMIC DNA]</scope>
    <source>
        <strain evidence="3 4">CCFEE 5792</strain>
    </source>
</reference>